<dbReference type="KEGG" id="nfl:COO91_00467"/>
<proteinExistence type="predicted"/>
<protein>
    <submittedName>
        <fullName evidence="1">Putative nucleic acid-binding protein, containings PIN domain</fullName>
    </submittedName>
</protein>
<dbReference type="AlphaFoldDB" id="A0A2K8SGS3"/>
<accession>A0A2K8SGS3</accession>
<reference evidence="1 2" key="1">
    <citation type="submission" date="2017-11" db="EMBL/GenBank/DDBJ databases">
        <title>Complete genome of a free-living desiccation-tolerant cyanobacterium and its photosynthetic adaptation to extreme terrestrial habitat.</title>
        <authorList>
            <person name="Shang J."/>
        </authorList>
    </citation>
    <scope>NUCLEOTIDE SEQUENCE [LARGE SCALE GENOMIC DNA]</scope>
    <source>
        <strain evidence="1 2">CCNUN1</strain>
    </source>
</reference>
<evidence type="ECO:0000313" key="2">
    <source>
        <dbReference type="Proteomes" id="UP000232003"/>
    </source>
</evidence>
<dbReference type="EMBL" id="CP024785">
    <property type="protein sequence ID" value="AUB34638.1"/>
    <property type="molecule type" value="Genomic_DNA"/>
</dbReference>
<dbReference type="Proteomes" id="UP000232003">
    <property type="component" value="Chromosome"/>
</dbReference>
<keyword evidence="2" id="KW-1185">Reference proteome</keyword>
<dbReference type="Gene3D" id="3.40.50.1010">
    <property type="entry name" value="5'-nuclease"/>
    <property type="match status" value="1"/>
</dbReference>
<name>A0A2K8SGS3_9NOSO</name>
<sequence length="51" mass="5619">MIYLDTSVIAPLYWTEALSVSDAVEQLLLNEAEVGLSQLVEVELVSDSEVH</sequence>
<dbReference type="RefSeq" id="WP_157816285.1">
    <property type="nucleotide sequence ID" value="NZ_CAWNNC010000001.1"/>
</dbReference>
<evidence type="ECO:0000313" key="1">
    <source>
        <dbReference type="EMBL" id="AUB34638.1"/>
    </source>
</evidence>
<gene>
    <name evidence="1" type="ORF">COO91_00467</name>
</gene>
<organism evidence="1 2">
    <name type="scientific">Nostoc flagelliforme CCNUN1</name>
    <dbReference type="NCBI Taxonomy" id="2038116"/>
    <lineage>
        <taxon>Bacteria</taxon>
        <taxon>Bacillati</taxon>
        <taxon>Cyanobacteriota</taxon>
        <taxon>Cyanophyceae</taxon>
        <taxon>Nostocales</taxon>
        <taxon>Nostocaceae</taxon>
        <taxon>Nostoc</taxon>
    </lineage>
</organism>